<accession>A0A842HEW1</accession>
<protein>
    <submittedName>
        <fullName evidence="2">Serine/threonine-protein phosphatase</fullName>
    </submittedName>
</protein>
<dbReference type="Gene3D" id="3.60.40.10">
    <property type="entry name" value="PPM-type phosphatase domain"/>
    <property type="match status" value="1"/>
</dbReference>
<evidence type="ECO:0000313" key="2">
    <source>
        <dbReference type="EMBL" id="MBC2594064.1"/>
    </source>
</evidence>
<sequence length="245" mass="26245">MTAPARLTLQTYGQTDRGLMRSDNEDGLLVDPAKGVFAVADGLGGLPEGAMASEVAIEVLGEWAAQLNPGTVVDFAPVFARINEEVCKRGREISSDLGIGTTLTAVHVVGDRLDVGHIGDTALVVFKPGQWHQLTSDHTMAQEMLNQLNPGENAYIPDYFNHTLTRCLGQLGKVKTDTFTARIEPGDRLLICSDGVSKTMTMDEVHTLILAANSPKSFVRRLIALANERGGPDNTTAIAIFAESA</sequence>
<feature type="domain" description="PPM-type phosphatase" evidence="1">
    <location>
        <begin position="10"/>
        <end position="242"/>
    </location>
</feature>
<dbReference type="Pfam" id="PF13672">
    <property type="entry name" value="PP2C_2"/>
    <property type="match status" value="1"/>
</dbReference>
<name>A0A842HEW1_9BACT</name>
<dbReference type="Proteomes" id="UP000546464">
    <property type="component" value="Unassembled WGS sequence"/>
</dbReference>
<reference evidence="2 3" key="1">
    <citation type="submission" date="2020-07" db="EMBL/GenBank/DDBJ databases">
        <authorList>
            <person name="Feng X."/>
        </authorList>
    </citation>
    <scope>NUCLEOTIDE SEQUENCE [LARGE SCALE GENOMIC DNA]</scope>
    <source>
        <strain evidence="2 3">JCM31066</strain>
    </source>
</reference>
<comment type="caution">
    <text evidence="2">The sequence shown here is derived from an EMBL/GenBank/DDBJ whole genome shotgun (WGS) entry which is preliminary data.</text>
</comment>
<evidence type="ECO:0000259" key="1">
    <source>
        <dbReference type="PROSITE" id="PS51746"/>
    </source>
</evidence>
<dbReference type="InterPro" id="IPR001932">
    <property type="entry name" value="PPM-type_phosphatase-like_dom"/>
</dbReference>
<dbReference type="EMBL" id="JACHVB010000020">
    <property type="protein sequence ID" value="MBC2594064.1"/>
    <property type="molecule type" value="Genomic_DNA"/>
</dbReference>
<dbReference type="RefSeq" id="WP_185675046.1">
    <property type="nucleotide sequence ID" value="NZ_JACHVB010000020.1"/>
</dbReference>
<dbReference type="PROSITE" id="PS51746">
    <property type="entry name" value="PPM_2"/>
    <property type="match status" value="1"/>
</dbReference>
<dbReference type="SMART" id="SM00332">
    <property type="entry name" value="PP2Cc"/>
    <property type="match status" value="1"/>
</dbReference>
<proteinExistence type="predicted"/>
<evidence type="ECO:0000313" key="3">
    <source>
        <dbReference type="Proteomes" id="UP000546464"/>
    </source>
</evidence>
<organism evidence="2 3">
    <name type="scientific">Ruficoccus amylovorans</name>
    <dbReference type="NCBI Taxonomy" id="1804625"/>
    <lineage>
        <taxon>Bacteria</taxon>
        <taxon>Pseudomonadati</taxon>
        <taxon>Verrucomicrobiota</taxon>
        <taxon>Opitutia</taxon>
        <taxon>Puniceicoccales</taxon>
        <taxon>Cerasicoccaceae</taxon>
        <taxon>Ruficoccus</taxon>
    </lineage>
</organism>
<dbReference type="AlphaFoldDB" id="A0A842HEW1"/>
<dbReference type="CDD" id="cd00143">
    <property type="entry name" value="PP2Cc"/>
    <property type="match status" value="1"/>
</dbReference>
<dbReference type="SUPFAM" id="SSF81606">
    <property type="entry name" value="PP2C-like"/>
    <property type="match status" value="1"/>
</dbReference>
<keyword evidence="3" id="KW-1185">Reference proteome</keyword>
<dbReference type="InterPro" id="IPR036457">
    <property type="entry name" value="PPM-type-like_dom_sf"/>
</dbReference>
<dbReference type="SMART" id="SM00331">
    <property type="entry name" value="PP2C_SIG"/>
    <property type="match status" value="1"/>
</dbReference>
<gene>
    <name evidence="2" type="ORF">H5P28_07290</name>
</gene>